<keyword evidence="8 12" id="KW-0812">Transmembrane</keyword>
<evidence type="ECO:0000256" key="12">
    <source>
        <dbReference type="HAMAP-Rule" id="MF_01635"/>
    </source>
</evidence>
<dbReference type="InterPro" id="IPR030470">
    <property type="entry name" value="UbiA_prenylTrfase_CS"/>
</dbReference>
<evidence type="ECO:0000256" key="6">
    <source>
        <dbReference type="ARBA" id="ARBA00022679"/>
    </source>
</evidence>
<dbReference type="FunFam" id="1.20.120.1780:FF:000001">
    <property type="entry name" value="4-hydroxybenzoate octaprenyltransferase"/>
    <property type="match status" value="1"/>
</dbReference>
<dbReference type="GO" id="GO:0005886">
    <property type="term" value="C:plasma membrane"/>
    <property type="evidence" value="ECO:0007669"/>
    <property type="project" value="UniProtKB-SubCell"/>
</dbReference>
<evidence type="ECO:0000256" key="4">
    <source>
        <dbReference type="ARBA" id="ARBA00022475"/>
    </source>
</evidence>
<dbReference type="Pfam" id="PF01040">
    <property type="entry name" value="UbiA"/>
    <property type="match status" value="1"/>
</dbReference>
<feature type="transmembrane region" description="Helical" evidence="12">
    <location>
        <begin position="191"/>
        <end position="213"/>
    </location>
</feature>
<comment type="catalytic activity">
    <reaction evidence="12">
        <text>all-trans-octaprenyl diphosphate + 4-hydroxybenzoate = 4-hydroxy-3-(all-trans-octaprenyl)benzoate + diphosphate</text>
        <dbReference type="Rhea" id="RHEA:27782"/>
        <dbReference type="ChEBI" id="CHEBI:1617"/>
        <dbReference type="ChEBI" id="CHEBI:17879"/>
        <dbReference type="ChEBI" id="CHEBI:33019"/>
        <dbReference type="ChEBI" id="CHEBI:57711"/>
        <dbReference type="EC" id="2.5.1.39"/>
    </reaction>
</comment>
<dbReference type="GO" id="GO:0006744">
    <property type="term" value="P:ubiquinone biosynthetic process"/>
    <property type="evidence" value="ECO:0007669"/>
    <property type="project" value="UniProtKB-UniRule"/>
</dbReference>
<evidence type="ECO:0000256" key="8">
    <source>
        <dbReference type="ARBA" id="ARBA00022692"/>
    </source>
</evidence>
<evidence type="ECO:0000256" key="3">
    <source>
        <dbReference type="ARBA" id="ARBA00005985"/>
    </source>
</evidence>
<dbReference type="InterPro" id="IPR000537">
    <property type="entry name" value="UbiA_prenyltransferase"/>
</dbReference>
<dbReference type="Gene3D" id="1.20.120.1780">
    <property type="entry name" value="UbiA prenyltransferase"/>
    <property type="match status" value="1"/>
</dbReference>
<evidence type="ECO:0000256" key="9">
    <source>
        <dbReference type="ARBA" id="ARBA00022842"/>
    </source>
</evidence>
<feature type="transmembrane region" description="Helical" evidence="12">
    <location>
        <begin position="233"/>
        <end position="253"/>
    </location>
</feature>
<dbReference type="EMBL" id="JAYGII010000014">
    <property type="protein sequence ID" value="MEA5445733.1"/>
    <property type="molecule type" value="Genomic_DNA"/>
</dbReference>
<keyword evidence="4 12" id="KW-1003">Cell membrane</keyword>
<evidence type="ECO:0000256" key="11">
    <source>
        <dbReference type="ARBA" id="ARBA00023136"/>
    </source>
</evidence>
<evidence type="ECO:0000256" key="10">
    <source>
        <dbReference type="ARBA" id="ARBA00022989"/>
    </source>
</evidence>
<feature type="transmembrane region" description="Helical" evidence="12">
    <location>
        <begin position="259"/>
        <end position="280"/>
    </location>
</feature>
<evidence type="ECO:0000313" key="15">
    <source>
        <dbReference type="Proteomes" id="UP001302316"/>
    </source>
</evidence>
<evidence type="ECO:0000256" key="5">
    <source>
        <dbReference type="ARBA" id="ARBA00022519"/>
    </source>
</evidence>
<feature type="transmembrane region" description="Helical" evidence="12">
    <location>
        <begin position="69"/>
        <end position="93"/>
    </location>
</feature>
<dbReference type="PROSITE" id="PS00943">
    <property type="entry name" value="UBIA"/>
    <property type="match status" value="1"/>
</dbReference>
<comment type="caution">
    <text evidence="14">The sequence shown here is derived from an EMBL/GenBank/DDBJ whole genome shotgun (WGS) entry which is preliminary data.</text>
</comment>
<dbReference type="GO" id="GO:0008412">
    <property type="term" value="F:4-hydroxybenzoate polyprenyltransferase activity"/>
    <property type="evidence" value="ECO:0007669"/>
    <property type="project" value="UniProtKB-UniRule"/>
</dbReference>
<reference evidence="14 15" key="1">
    <citation type="submission" date="2023-12" db="EMBL/GenBank/DDBJ databases">
        <title>Whole-genome sequencing of halo(alkali)philic microorganisms from hypersaline lakes.</title>
        <authorList>
            <person name="Sorokin D.Y."/>
            <person name="Merkel A.Y."/>
            <person name="Messina E."/>
            <person name="Yakimov M."/>
        </authorList>
    </citation>
    <scope>NUCLEOTIDE SEQUENCE [LARGE SCALE GENOMIC DNA]</scope>
    <source>
        <strain evidence="14 15">AB-CW1</strain>
    </source>
</reference>
<sequence>MRERFSDQLARKLRRLRRSKLVQQQLPAAATRVGHYIRLMRVDRPIGTFLLLWPTLWALWLAGEGHPDARVFVVFVLGVFVMRAAGCVINDFADRNIDGHVKRTRERPLATGAIRPWEALALFAVLGLVAFGLVLTMNPLTIKLAFVGIFLAASYPFMKRYTYLPQAYLGIAFGWAAPMVWAAQTGGLSELAWLIFIAVILWALAYDTIYGMVDRDDDLKIGVKSAAILFGDLDRLIIGLIQLAFLFTLYLIGQQAELGVTYLWALAFAAANIVWQQYLIYHRRRDDCFRAFLSNNWLGFFVFAGILLDYTFTA</sequence>
<dbReference type="InterPro" id="IPR006370">
    <property type="entry name" value="HB_polyprenyltransferase-like"/>
</dbReference>
<dbReference type="HAMAP" id="MF_01635">
    <property type="entry name" value="UbiA"/>
    <property type="match status" value="1"/>
</dbReference>
<dbReference type="NCBIfam" id="TIGR01474">
    <property type="entry name" value="ubiA_proteo"/>
    <property type="match status" value="1"/>
</dbReference>
<dbReference type="RefSeq" id="WP_346051462.1">
    <property type="nucleotide sequence ID" value="NZ_JAYGII010000014.1"/>
</dbReference>
<evidence type="ECO:0000256" key="2">
    <source>
        <dbReference type="ARBA" id="ARBA00004141"/>
    </source>
</evidence>
<feature type="transmembrane region" description="Helical" evidence="12">
    <location>
        <begin position="167"/>
        <end position="185"/>
    </location>
</feature>
<keyword evidence="11 12" id="KW-0472">Membrane</keyword>
<protein>
    <recommendedName>
        <fullName evidence="12 13">4-hydroxybenzoate octaprenyltransferase</fullName>
        <ecNumber evidence="12 13">2.5.1.39</ecNumber>
    </recommendedName>
    <alternativeName>
        <fullName evidence="12">4-HB polyprenyltransferase</fullName>
    </alternativeName>
</protein>
<dbReference type="CDD" id="cd13959">
    <property type="entry name" value="PT_UbiA_COQ2"/>
    <property type="match status" value="1"/>
</dbReference>
<dbReference type="EC" id="2.5.1.39" evidence="12 13"/>
<comment type="pathway">
    <text evidence="12">Cofactor biosynthesis; ubiquinone biosynthesis.</text>
</comment>
<organism evidence="14 15">
    <name type="scientific">Natronospira elongata</name>
    <dbReference type="NCBI Taxonomy" id="3110268"/>
    <lineage>
        <taxon>Bacteria</taxon>
        <taxon>Pseudomonadati</taxon>
        <taxon>Pseudomonadota</taxon>
        <taxon>Gammaproteobacteria</taxon>
        <taxon>Natronospirales</taxon>
        <taxon>Natronospiraceae</taxon>
        <taxon>Natronospira</taxon>
    </lineage>
</organism>
<dbReference type="Gene3D" id="1.10.357.140">
    <property type="entry name" value="UbiA prenyltransferase"/>
    <property type="match status" value="1"/>
</dbReference>
<dbReference type="AlphaFoldDB" id="A0AAP6JF68"/>
<dbReference type="PANTHER" id="PTHR11048">
    <property type="entry name" value="PRENYLTRANSFERASES"/>
    <property type="match status" value="1"/>
</dbReference>
<feature type="transmembrane region" description="Helical" evidence="12">
    <location>
        <begin position="140"/>
        <end position="158"/>
    </location>
</feature>
<proteinExistence type="inferred from homology"/>
<evidence type="ECO:0000256" key="7">
    <source>
        <dbReference type="ARBA" id="ARBA00022688"/>
    </source>
</evidence>
<keyword evidence="10 12" id="KW-1133">Transmembrane helix</keyword>
<dbReference type="PANTHER" id="PTHR11048:SF28">
    <property type="entry name" value="4-HYDROXYBENZOATE POLYPRENYLTRANSFERASE, MITOCHONDRIAL"/>
    <property type="match status" value="1"/>
</dbReference>
<dbReference type="InterPro" id="IPR039653">
    <property type="entry name" value="Prenyltransferase"/>
</dbReference>
<feature type="transmembrane region" description="Helical" evidence="12">
    <location>
        <begin position="292"/>
        <end position="312"/>
    </location>
</feature>
<feature type="transmembrane region" description="Helical" evidence="12">
    <location>
        <begin position="46"/>
        <end position="63"/>
    </location>
</feature>
<dbReference type="InterPro" id="IPR044878">
    <property type="entry name" value="UbiA_sf"/>
</dbReference>
<evidence type="ECO:0000256" key="1">
    <source>
        <dbReference type="ARBA" id="ARBA00001946"/>
    </source>
</evidence>
<comment type="similarity">
    <text evidence="3 12">Belongs to the UbiA prenyltransferase family.</text>
</comment>
<comment type="cofactor">
    <cofactor evidence="1 12">
        <name>Mg(2+)</name>
        <dbReference type="ChEBI" id="CHEBI:18420"/>
    </cofactor>
</comment>
<keyword evidence="15" id="KW-1185">Reference proteome</keyword>
<evidence type="ECO:0000256" key="13">
    <source>
        <dbReference type="NCBIfam" id="TIGR01474"/>
    </source>
</evidence>
<evidence type="ECO:0000313" key="14">
    <source>
        <dbReference type="EMBL" id="MEA5445733.1"/>
    </source>
</evidence>
<name>A0AAP6JF68_9GAMM</name>
<keyword evidence="9 12" id="KW-0460">Magnesium</keyword>
<feature type="transmembrane region" description="Helical" evidence="12">
    <location>
        <begin position="114"/>
        <end position="134"/>
    </location>
</feature>
<dbReference type="FunFam" id="1.10.357.140:FF:000002">
    <property type="entry name" value="4-hydroxybenzoate octaprenyltransferase"/>
    <property type="match status" value="1"/>
</dbReference>
<gene>
    <name evidence="12 14" type="primary">ubiA</name>
    <name evidence="14" type="ORF">VCB98_07870</name>
</gene>
<comment type="subcellular location">
    <subcellularLocation>
        <location evidence="12">Cell inner membrane</location>
        <topology evidence="12">Multi-pass membrane protein</topology>
    </subcellularLocation>
    <subcellularLocation>
        <location evidence="2">Membrane</location>
        <topology evidence="2">Multi-pass membrane protein</topology>
    </subcellularLocation>
</comment>
<comment type="function">
    <text evidence="12">Catalyzes the prenylation of para-hydroxybenzoate (PHB) with an all-trans polyprenyl group. Mediates the second step in the final reaction sequence of ubiquinone-8 (UQ-8) biosynthesis, which is the condensation of the polyisoprenoid side chain with PHB, generating the first membrane-bound Q intermediate 3-octaprenyl-4-hydroxybenzoate.</text>
</comment>
<dbReference type="Proteomes" id="UP001302316">
    <property type="component" value="Unassembled WGS sequence"/>
</dbReference>
<keyword evidence="7 12" id="KW-0831">Ubiquinone biosynthesis</keyword>
<keyword evidence="5 12" id="KW-0997">Cell inner membrane</keyword>
<keyword evidence="6 12" id="KW-0808">Transferase</keyword>
<accession>A0AAP6JF68</accession>